<comment type="caution">
    <text evidence="4">The sequence shown here is derived from an EMBL/GenBank/DDBJ whole genome shotgun (WGS) entry which is preliminary data.</text>
</comment>
<feature type="domain" description="Peptidase M20 dimerisation" evidence="3">
    <location>
        <begin position="182"/>
        <end position="292"/>
    </location>
</feature>
<gene>
    <name evidence="4" type="ORF">GCM10011512_01660</name>
</gene>
<dbReference type="InterPro" id="IPR036264">
    <property type="entry name" value="Bact_exopeptidase_dim_dom"/>
</dbReference>
<dbReference type="NCBIfam" id="TIGR01892">
    <property type="entry name" value="AcOrn-deacetyl"/>
    <property type="match status" value="1"/>
</dbReference>
<dbReference type="SUPFAM" id="SSF55031">
    <property type="entry name" value="Bacterial exopeptidase dimerisation domain"/>
    <property type="match status" value="1"/>
</dbReference>
<proteinExistence type="predicted"/>
<organism evidence="4 5">
    <name type="scientific">Tersicoccus solisilvae</name>
    <dbReference type="NCBI Taxonomy" id="1882339"/>
    <lineage>
        <taxon>Bacteria</taxon>
        <taxon>Bacillati</taxon>
        <taxon>Actinomycetota</taxon>
        <taxon>Actinomycetes</taxon>
        <taxon>Micrococcales</taxon>
        <taxon>Micrococcaceae</taxon>
        <taxon>Tersicoccus</taxon>
    </lineage>
</organism>
<dbReference type="PANTHER" id="PTHR43808:SF31">
    <property type="entry name" value="N-ACETYL-L-CITRULLINE DEACETYLASE"/>
    <property type="match status" value="1"/>
</dbReference>
<evidence type="ECO:0000256" key="2">
    <source>
        <dbReference type="ARBA" id="ARBA00022801"/>
    </source>
</evidence>
<sequence length="393" mass="41429">MSSATAEQDLPSLDWTRRLIAVDTTSRNSNLELIDLVAEEVRRLGVEPLLVPNEEGTKANLFATFPAADGGTDGGIVISGHTDVVPVDGQAWSSDPFTAEVRDGRLYGRGAADMKSYIGAALTLLPRIAEAELTTPVHLALSYDEEIGCVGAGRLVEELDRRGIHPEFCIVGEPTSMRVIAEHKSVNVFRATFTGVAAHSSLTPDGVNAIHHASRFAVAFADLVDGWRQDGPFDEGYVVPFSTGGVNLVHGGIASNTVPDRCVLEFEFRTVAALDAGEVTDRVRAALDETDARMRAEHPDAGVTVEVVGQVPGLHTPAGSPVLGLGAELGGLPSEEKVTYGTEAGQFTGIGIGTIVCGPGDIAQAHTANEWIELDQIAACEAFFDALLAHVTA</sequence>
<evidence type="ECO:0000259" key="3">
    <source>
        <dbReference type="Pfam" id="PF07687"/>
    </source>
</evidence>
<name>A0ABQ1NJH9_9MICC</name>
<keyword evidence="2" id="KW-0378">Hydrolase</keyword>
<dbReference type="EMBL" id="BMJI01000001">
    <property type="protein sequence ID" value="GGC78729.1"/>
    <property type="molecule type" value="Genomic_DNA"/>
</dbReference>
<dbReference type="PANTHER" id="PTHR43808">
    <property type="entry name" value="ACETYLORNITHINE DEACETYLASE"/>
    <property type="match status" value="1"/>
</dbReference>
<dbReference type="RefSeq" id="WP_188664898.1">
    <property type="nucleotide sequence ID" value="NZ_BMJI01000001.1"/>
</dbReference>
<dbReference type="NCBIfam" id="NF005710">
    <property type="entry name" value="PRK07522.1"/>
    <property type="match status" value="1"/>
</dbReference>
<dbReference type="SUPFAM" id="SSF53187">
    <property type="entry name" value="Zn-dependent exopeptidases"/>
    <property type="match status" value="1"/>
</dbReference>
<reference evidence="5" key="1">
    <citation type="journal article" date="2019" name="Int. J. Syst. Evol. Microbiol.">
        <title>The Global Catalogue of Microorganisms (GCM) 10K type strain sequencing project: providing services to taxonomists for standard genome sequencing and annotation.</title>
        <authorList>
            <consortium name="The Broad Institute Genomics Platform"/>
            <consortium name="The Broad Institute Genome Sequencing Center for Infectious Disease"/>
            <person name="Wu L."/>
            <person name="Ma J."/>
        </authorList>
    </citation>
    <scope>NUCLEOTIDE SEQUENCE [LARGE SCALE GENOMIC DNA]</scope>
    <source>
        <strain evidence="5">CGMCC 1.15480</strain>
    </source>
</reference>
<evidence type="ECO:0000313" key="5">
    <source>
        <dbReference type="Proteomes" id="UP000597761"/>
    </source>
</evidence>
<dbReference type="Gene3D" id="3.40.630.10">
    <property type="entry name" value="Zn peptidases"/>
    <property type="match status" value="1"/>
</dbReference>
<dbReference type="InterPro" id="IPR011650">
    <property type="entry name" value="Peptidase_M20_dimer"/>
</dbReference>
<dbReference type="CDD" id="cd03894">
    <property type="entry name" value="M20_ArgE"/>
    <property type="match status" value="1"/>
</dbReference>
<accession>A0ABQ1NJH9</accession>
<evidence type="ECO:0000256" key="1">
    <source>
        <dbReference type="ARBA" id="ARBA00022723"/>
    </source>
</evidence>
<keyword evidence="1" id="KW-0479">Metal-binding</keyword>
<evidence type="ECO:0000313" key="4">
    <source>
        <dbReference type="EMBL" id="GGC78729.1"/>
    </source>
</evidence>
<dbReference type="InterPro" id="IPR010169">
    <property type="entry name" value="AcOrn-deacetyl"/>
</dbReference>
<dbReference type="Proteomes" id="UP000597761">
    <property type="component" value="Unassembled WGS sequence"/>
</dbReference>
<dbReference type="InterPro" id="IPR050072">
    <property type="entry name" value="Peptidase_M20A"/>
</dbReference>
<protein>
    <submittedName>
        <fullName evidence="4">Acetylornithine deacetylase</fullName>
    </submittedName>
</protein>
<dbReference type="Gene3D" id="3.30.70.360">
    <property type="match status" value="1"/>
</dbReference>
<dbReference type="Pfam" id="PF07687">
    <property type="entry name" value="M20_dimer"/>
    <property type="match status" value="1"/>
</dbReference>
<keyword evidence="5" id="KW-1185">Reference proteome</keyword>
<dbReference type="Pfam" id="PF01546">
    <property type="entry name" value="Peptidase_M20"/>
    <property type="match status" value="1"/>
</dbReference>
<dbReference type="InterPro" id="IPR002933">
    <property type="entry name" value="Peptidase_M20"/>
</dbReference>